<evidence type="ECO:0008006" key="3">
    <source>
        <dbReference type="Google" id="ProtNLM"/>
    </source>
</evidence>
<comment type="caution">
    <text evidence="1">The sequence shown here is derived from an EMBL/GenBank/DDBJ whole genome shotgun (WGS) entry which is preliminary data.</text>
</comment>
<name>A0A812J4K8_9DINO</name>
<evidence type="ECO:0000313" key="2">
    <source>
        <dbReference type="Proteomes" id="UP000604046"/>
    </source>
</evidence>
<proteinExistence type="predicted"/>
<protein>
    <recommendedName>
        <fullName evidence="3">Ubiquitin-like domain-containing protein</fullName>
    </recommendedName>
</protein>
<keyword evidence="2" id="KW-1185">Reference proteome</keyword>
<reference evidence="1" key="1">
    <citation type="submission" date="2021-02" db="EMBL/GenBank/DDBJ databases">
        <authorList>
            <person name="Dougan E. K."/>
            <person name="Rhodes N."/>
            <person name="Thang M."/>
            <person name="Chan C."/>
        </authorList>
    </citation>
    <scope>NUCLEOTIDE SEQUENCE</scope>
</reference>
<dbReference type="AlphaFoldDB" id="A0A812J4K8"/>
<sequence length="261" mass="28713">MSSSGATGGILKVALLSGRQTEVPFAASDTLRSLGPAILSQLELEPMVVFHPTPLRYLRGTEQLQPDQLVTALDLHPGEVLTVIASTNKKEIYAMTFKICFKFTDDVVLRARLALSEAYSFSLEMLGRVDGNEVDCEIHGTWSVELKDQDPQREAVVLRPFGAQLGMPFYFAHNIASAASSLPRRFGGGMRKPVGLPISWFQHPGPLHWKAGPKDNGDAVVRLLDPDAPMRTLRQVVEEERSQSVERLGAAMARLRAARTH</sequence>
<dbReference type="EMBL" id="CAJNDS010000325">
    <property type="protein sequence ID" value="CAE7192481.1"/>
    <property type="molecule type" value="Genomic_DNA"/>
</dbReference>
<organism evidence="1 2">
    <name type="scientific">Symbiodinium natans</name>
    <dbReference type="NCBI Taxonomy" id="878477"/>
    <lineage>
        <taxon>Eukaryota</taxon>
        <taxon>Sar</taxon>
        <taxon>Alveolata</taxon>
        <taxon>Dinophyceae</taxon>
        <taxon>Suessiales</taxon>
        <taxon>Symbiodiniaceae</taxon>
        <taxon>Symbiodinium</taxon>
    </lineage>
</organism>
<dbReference type="Proteomes" id="UP000604046">
    <property type="component" value="Unassembled WGS sequence"/>
</dbReference>
<accession>A0A812J4K8</accession>
<evidence type="ECO:0000313" key="1">
    <source>
        <dbReference type="EMBL" id="CAE7192481.1"/>
    </source>
</evidence>
<gene>
    <name evidence="1" type="ORF">SNAT2548_LOCUS5146</name>
</gene>